<dbReference type="PANTHER" id="PTHR33133:SF1">
    <property type="entry name" value="EXPRESSED PROTEIN-RELATED"/>
    <property type="match status" value="1"/>
</dbReference>
<feature type="transmembrane region" description="Helical" evidence="1">
    <location>
        <begin position="231"/>
        <end position="252"/>
    </location>
</feature>
<feature type="transmembrane region" description="Helical" evidence="1">
    <location>
        <begin position="178"/>
        <end position="200"/>
    </location>
</feature>
<evidence type="ECO:0000256" key="1">
    <source>
        <dbReference type="SAM" id="Phobius"/>
    </source>
</evidence>
<dbReference type="PANTHER" id="PTHR33133">
    <property type="entry name" value="OS08G0107100 PROTEIN-RELATED"/>
    <property type="match status" value="1"/>
</dbReference>
<keyword evidence="3" id="KW-1185">Reference proteome</keyword>
<protein>
    <submittedName>
        <fullName evidence="2">Uncharacterized protein</fullName>
    </submittedName>
</protein>
<feature type="transmembrane region" description="Helical" evidence="1">
    <location>
        <begin position="280"/>
        <end position="305"/>
    </location>
</feature>
<feature type="transmembrane region" description="Helical" evidence="1">
    <location>
        <begin position="83"/>
        <end position="116"/>
    </location>
</feature>
<sequence length="338" mass="35442">MPPPPPKPGVIPLAPLTLGDILSGAFATIGRYWKQLFGIAAAVYGAATAVVAAALAVAYAVVGDNLDRVVGVEDDHPSAWDDILPLLIAFVVVWCVSMIAMLLATAVIYAACPALLQDAVLGRPTTFGSVWRRAWARVPSVIGTLFLTALIFLIPLALFLTAFVALSVALLALRTGPLIVPFLAFLGALVTAPLGIWLWVKFSLAPAAAVIERQRPIAALRRSSELVRGGWWRIFGISLLAAVLAAAASYVIQLPFNLAGALPGLVDTSDLGSDPGVSQILVAMGGALIVAMVGQLIGQIFVAVFPQLVSSLLYVDQRIRKENLAPTLAEAAAVPPVY</sequence>
<dbReference type="OrthoDB" id="121140at2"/>
<feature type="transmembrane region" description="Helical" evidence="1">
    <location>
        <begin position="36"/>
        <end position="63"/>
    </location>
</feature>
<organism evidence="2 3">
    <name type="scientific">Streptomyces lunaelactis</name>
    <dbReference type="NCBI Taxonomy" id="1535768"/>
    <lineage>
        <taxon>Bacteria</taxon>
        <taxon>Bacillati</taxon>
        <taxon>Actinomycetota</taxon>
        <taxon>Actinomycetes</taxon>
        <taxon>Kitasatosporales</taxon>
        <taxon>Streptomycetaceae</taxon>
        <taxon>Streptomyces</taxon>
    </lineage>
</organism>
<evidence type="ECO:0000313" key="2">
    <source>
        <dbReference type="EMBL" id="AVZ77327.1"/>
    </source>
</evidence>
<proteinExistence type="predicted"/>
<dbReference type="KEGG" id="slk:SLUN_09195"/>
<dbReference type="EMBL" id="CP026304">
    <property type="protein sequence ID" value="AVZ77327.1"/>
    <property type="molecule type" value="Genomic_DNA"/>
</dbReference>
<keyword evidence="1" id="KW-0812">Transmembrane</keyword>
<gene>
    <name evidence="2" type="ORF">SLUN_09195</name>
</gene>
<feature type="transmembrane region" description="Helical" evidence="1">
    <location>
        <begin position="141"/>
        <end position="172"/>
    </location>
</feature>
<feature type="transmembrane region" description="Helical" evidence="1">
    <location>
        <begin position="12"/>
        <end position="29"/>
    </location>
</feature>
<keyword evidence="1" id="KW-0472">Membrane</keyword>
<reference evidence="2 3" key="1">
    <citation type="submission" date="2018-01" db="EMBL/GenBank/DDBJ databases">
        <title>Complete genome sequence of Streptomyces lunaelactis MM109T, a Ferroverdin A producer isolated from cave moonmilk deposits.</title>
        <authorList>
            <person name="Naome A."/>
            <person name="Martinet L."/>
            <person name="Maciejewska M."/>
            <person name="Anderssen S."/>
            <person name="Adam D."/>
            <person name="Tenconi E."/>
            <person name="Deflandre B."/>
            <person name="Arguelles-Arias A."/>
            <person name="Calusinska M."/>
            <person name="Copieters W."/>
            <person name="Karim L."/>
            <person name="Hanikenne M."/>
            <person name="Baurain D."/>
            <person name="van Wezel G."/>
            <person name="Smargiasso N."/>
            <person name="de Pauw E."/>
            <person name="Delfosse P."/>
            <person name="Rigali S."/>
        </authorList>
    </citation>
    <scope>NUCLEOTIDE SEQUENCE [LARGE SCALE GENOMIC DNA]</scope>
    <source>
        <strain evidence="2 3">MM109</strain>
    </source>
</reference>
<dbReference type="AlphaFoldDB" id="A0A2R4TDZ8"/>
<name>A0A2R4TDZ8_9ACTN</name>
<evidence type="ECO:0000313" key="3">
    <source>
        <dbReference type="Proteomes" id="UP000244201"/>
    </source>
</evidence>
<accession>A0A2R4TDZ8</accession>
<keyword evidence="1" id="KW-1133">Transmembrane helix</keyword>
<dbReference type="Proteomes" id="UP000244201">
    <property type="component" value="Chromosome"/>
</dbReference>